<protein>
    <submittedName>
        <fullName evidence="2">Archaeal ATPase, fused to C-terminal DUF234 domain</fullName>
    </submittedName>
</protein>
<dbReference type="Pfam" id="PF01637">
    <property type="entry name" value="ATPase_2"/>
    <property type="match status" value="1"/>
</dbReference>
<dbReference type="Gene3D" id="3.40.50.300">
    <property type="entry name" value="P-loop containing nucleotide triphosphate hydrolases"/>
    <property type="match status" value="1"/>
</dbReference>
<dbReference type="STRING" id="999894.TDIS_1238"/>
<dbReference type="EMBL" id="LWLG01000008">
    <property type="protein sequence ID" value="OAQ20623.1"/>
    <property type="molecule type" value="Genomic_DNA"/>
</dbReference>
<organism evidence="2 3">
    <name type="scientific">Thermosulfurimonas dismutans</name>
    <dbReference type="NCBI Taxonomy" id="999894"/>
    <lineage>
        <taxon>Bacteria</taxon>
        <taxon>Pseudomonadati</taxon>
        <taxon>Thermodesulfobacteriota</taxon>
        <taxon>Thermodesulfobacteria</taxon>
        <taxon>Thermodesulfobacteriales</taxon>
        <taxon>Thermodesulfobacteriaceae</taxon>
        <taxon>Thermosulfurimonas</taxon>
    </lineage>
</organism>
<proteinExistence type="predicted"/>
<sequence length="509" mass="58949">MRKKFVGRQEELERLEFEYRRPGGSLVTIYGRRRVGKTRLVRQFGQGKPLVLYFQAQEVTLTQNLAALLRSFNRLASETNLKPYLTLSQSAFSEMDLLESFIRAATARARETGQKFVFILDEFPRLLKRTRLEEQKYPSFDSFIQRLWDEGLSESPVMFILLGSSVSMMQEAFSDAAAPLFGRRTASLALRPLAMDYLAEYLDLDLRVKDHRWQTFYLYALLGGVPFNWEVLSAALEFEEGDFSKALMRIFTREPILREEFDRVFREEPLAGRILKAIVVALSRKPLREEALREATGIPSLSPYLSLLQRLGVVEPDPEFSKRDLKKKKFFWRISDPFLCFLGRFGSELEESSWREPEVVWQGIEKRLSDEHLGPLYEFLWRKALAAQAPPGMKVGQITVPSPSERKSYQVDVIGVIGEELIFLAEVKLKGWSRNYFETNVKKKLTLLEKIFKVSPHFKLLVISTEKDPESLKSFKQHGLDVLWLDYPYKEVLKKVRTFYAGFSPSTKA</sequence>
<accession>A0A179D3R2</accession>
<dbReference type="SUPFAM" id="SSF52540">
    <property type="entry name" value="P-loop containing nucleoside triphosphate hydrolases"/>
    <property type="match status" value="1"/>
</dbReference>
<keyword evidence="3" id="KW-1185">Reference proteome</keyword>
<gene>
    <name evidence="2" type="ORF">TDIS_1238</name>
</gene>
<dbReference type="PANTHER" id="PTHR34704:SF1">
    <property type="entry name" value="ATPASE"/>
    <property type="match status" value="1"/>
</dbReference>
<dbReference type="AlphaFoldDB" id="A0A179D3R2"/>
<feature type="domain" description="ATPase" evidence="1">
    <location>
        <begin position="5"/>
        <end position="195"/>
    </location>
</feature>
<dbReference type="GO" id="GO:0005524">
    <property type="term" value="F:ATP binding"/>
    <property type="evidence" value="ECO:0007669"/>
    <property type="project" value="InterPro"/>
</dbReference>
<dbReference type="InterPro" id="IPR027417">
    <property type="entry name" value="P-loop_NTPase"/>
</dbReference>
<evidence type="ECO:0000259" key="1">
    <source>
        <dbReference type="Pfam" id="PF01637"/>
    </source>
</evidence>
<dbReference type="Proteomes" id="UP000078390">
    <property type="component" value="Unassembled WGS sequence"/>
</dbReference>
<evidence type="ECO:0000313" key="2">
    <source>
        <dbReference type="EMBL" id="OAQ20623.1"/>
    </source>
</evidence>
<dbReference type="PANTHER" id="PTHR34704">
    <property type="entry name" value="ATPASE"/>
    <property type="match status" value="1"/>
</dbReference>
<dbReference type="PATRIC" id="fig|999894.6.peg.1235"/>
<reference evidence="2 3" key="1">
    <citation type="submission" date="2016-04" db="EMBL/GenBank/DDBJ databases">
        <title>Genome analysis of Thermosulfurimonas dismutans, the first thermophilic sulfur-disproportionating bacterium of the phylum Thermodesulfobacteria.</title>
        <authorList>
            <person name="Mardanov A.V."/>
            <person name="Beletsky A.V."/>
            <person name="Kadnikov V.V."/>
            <person name="Slobodkin A.I."/>
            <person name="Ravin N.V."/>
        </authorList>
    </citation>
    <scope>NUCLEOTIDE SEQUENCE [LARGE SCALE GENOMIC DNA]</scope>
    <source>
        <strain evidence="2 3">S95</strain>
    </source>
</reference>
<dbReference type="InterPro" id="IPR011579">
    <property type="entry name" value="ATPase_dom"/>
</dbReference>
<evidence type="ECO:0000313" key="3">
    <source>
        <dbReference type="Proteomes" id="UP000078390"/>
    </source>
</evidence>
<comment type="caution">
    <text evidence="2">The sequence shown here is derived from an EMBL/GenBank/DDBJ whole genome shotgun (WGS) entry which is preliminary data.</text>
</comment>
<name>A0A179D3R2_9BACT</name>
<dbReference type="RefSeq" id="WP_161939491.1">
    <property type="nucleotide sequence ID" value="NZ_LWLG01000008.1"/>
</dbReference>